<keyword evidence="2 11" id="KW-0813">Transport</keyword>
<evidence type="ECO:0000256" key="11">
    <source>
        <dbReference type="PROSITE-ProRule" id="PRU01360"/>
    </source>
</evidence>
<dbReference type="InterPro" id="IPR036942">
    <property type="entry name" value="Beta-barrel_TonB_sf"/>
</dbReference>
<dbReference type="AlphaFoldDB" id="A0A2G4YT75"/>
<comment type="subcellular location">
    <subcellularLocation>
        <location evidence="1 11">Cell outer membrane</location>
        <topology evidence="1 11">Multi-pass membrane protein</topology>
    </subcellularLocation>
</comment>
<dbReference type="OrthoDB" id="9760333at2"/>
<dbReference type="InterPro" id="IPR039426">
    <property type="entry name" value="TonB-dep_rcpt-like"/>
</dbReference>
<evidence type="ECO:0000256" key="1">
    <source>
        <dbReference type="ARBA" id="ARBA00004571"/>
    </source>
</evidence>
<evidence type="ECO:0000256" key="7">
    <source>
        <dbReference type="ARBA" id="ARBA00023065"/>
    </source>
</evidence>
<evidence type="ECO:0000256" key="13">
    <source>
        <dbReference type="SAM" id="SignalP"/>
    </source>
</evidence>
<name>A0A2G4YT75_9PROT</name>
<dbReference type="Pfam" id="PF07715">
    <property type="entry name" value="Plug"/>
    <property type="match status" value="1"/>
</dbReference>
<protein>
    <recommendedName>
        <fullName evidence="18">TonB-dependent receptor</fullName>
    </recommendedName>
</protein>
<dbReference type="GO" id="GO:0006826">
    <property type="term" value="P:iron ion transport"/>
    <property type="evidence" value="ECO:0007669"/>
    <property type="project" value="UniProtKB-KW"/>
</dbReference>
<keyword evidence="9 11" id="KW-0472">Membrane</keyword>
<evidence type="ECO:0000256" key="10">
    <source>
        <dbReference type="ARBA" id="ARBA00023237"/>
    </source>
</evidence>
<dbReference type="InParanoid" id="A0A2G4YT75"/>
<sequence length="769" mass="83079">MFIKIGVPASRARKQIFCGVSYSILAIAASAPQSVLAQDASKPDGMVTLEEIIVTATKRNTSLQDTALSISVVGGVYLKSSGVVSISGLLEAIPGATYQDFGPGARGVVFRGIGTSNAAFSNASTVTTYIDEFPFIASQFRGPTDLKLVDMERVEALKGPQGTLYGKSAMGGVLRYITAKPDSDGISGGYQFYGSSTANSDGVNYGGHGYLNIPLTDKLAFRGVFYKYDNAGFIDNLGTGTKDVNFEDTIGGRIALRWNILDNATLDVTYLNQKIRSGGGQNAGAQAITNTFIPTPHNPAAPFALPDGFQQPSLSNPSYSNNVDATAGNDSEALNLKLEVNFDKFSVHLLGSTQNRAVSDEFEVTNYVSIFDGSTKAITKASSEFDANSIELRLTSNDSDFIEWLGGFWYNKQEGVLTTFTDIKDSLDPLLFGFFPLPNGLVTADNLETESREEIAAYGEIGVNFTEKAKLTLGYRRSHLSLDKDVIKGDGVFDSAYRAAIGVDQSSTQNVNTYKIGVEYKFTDDVMVYALASNGFRAGGFNRGNGLLGIPSSTFKSDDLWNYEVGVKSTMLDGRLTANAAGYLLDWSGIQLNVNRGGVLIGTQNIGEAQITGFELELNYLAMDNLRISANYAYVDGKFTEDYLTDPDDPSTLLASDGERLPGSAKHAFSLFADWFMPVTSELEWLVGINYRYIGNRLNDLGSGFDPAPSYQIVNLRTSLTHSDGIKISLFADNLFDKRAILNTLPVGPIASHSVNRPRTIGVRLGYDF</sequence>
<evidence type="ECO:0000256" key="6">
    <source>
        <dbReference type="ARBA" id="ARBA00023004"/>
    </source>
</evidence>
<dbReference type="InterPro" id="IPR000531">
    <property type="entry name" value="Beta-barrel_TonB"/>
</dbReference>
<feature type="chain" id="PRO_5013922301" description="TonB-dependent receptor" evidence="13">
    <location>
        <begin position="38"/>
        <end position="769"/>
    </location>
</feature>
<dbReference type="Gene3D" id="2.40.170.20">
    <property type="entry name" value="TonB-dependent receptor, beta-barrel domain"/>
    <property type="match status" value="1"/>
</dbReference>
<dbReference type="PANTHER" id="PTHR32552:SF81">
    <property type="entry name" value="TONB-DEPENDENT OUTER MEMBRANE RECEPTOR"/>
    <property type="match status" value="1"/>
</dbReference>
<comment type="caution">
    <text evidence="16">The sequence shown here is derived from an EMBL/GenBank/DDBJ whole genome shotgun (WGS) entry which is preliminary data.</text>
</comment>
<organism evidence="16 17">
    <name type="scientific">Paremcibacter congregatus</name>
    <dbReference type="NCBI Taxonomy" id="2043170"/>
    <lineage>
        <taxon>Bacteria</taxon>
        <taxon>Pseudomonadati</taxon>
        <taxon>Pseudomonadota</taxon>
        <taxon>Alphaproteobacteria</taxon>
        <taxon>Emcibacterales</taxon>
        <taxon>Emcibacteraceae</taxon>
        <taxon>Paremcibacter</taxon>
    </lineage>
</organism>
<evidence type="ECO:0000256" key="3">
    <source>
        <dbReference type="ARBA" id="ARBA00022452"/>
    </source>
</evidence>
<gene>
    <name evidence="16" type="ORF">CRD36_06615</name>
</gene>
<keyword evidence="17" id="KW-1185">Reference proteome</keyword>
<keyword evidence="7" id="KW-0406">Ion transport</keyword>
<keyword evidence="5 11" id="KW-0812">Transmembrane</keyword>
<evidence type="ECO:0000256" key="8">
    <source>
        <dbReference type="ARBA" id="ARBA00023077"/>
    </source>
</evidence>
<evidence type="ECO:0000256" key="5">
    <source>
        <dbReference type="ARBA" id="ARBA00022692"/>
    </source>
</evidence>
<evidence type="ECO:0000313" key="17">
    <source>
        <dbReference type="Proteomes" id="UP000229730"/>
    </source>
</evidence>
<dbReference type="GO" id="GO:0009279">
    <property type="term" value="C:cell outer membrane"/>
    <property type="evidence" value="ECO:0007669"/>
    <property type="project" value="UniProtKB-SubCell"/>
</dbReference>
<keyword evidence="3 11" id="KW-1134">Transmembrane beta strand</keyword>
<dbReference type="EMBL" id="PDEM01000012">
    <property type="protein sequence ID" value="PHZ85487.1"/>
    <property type="molecule type" value="Genomic_DNA"/>
</dbReference>
<evidence type="ECO:0000256" key="2">
    <source>
        <dbReference type="ARBA" id="ARBA00022448"/>
    </source>
</evidence>
<evidence type="ECO:0000256" key="12">
    <source>
        <dbReference type="RuleBase" id="RU003357"/>
    </source>
</evidence>
<evidence type="ECO:0008006" key="18">
    <source>
        <dbReference type="Google" id="ProtNLM"/>
    </source>
</evidence>
<keyword evidence="10 11" id="KW-0998">Cell outer membrane</keyword>
<evidence type="ECO:0000256" key="9">
    <source>
        <dbReference type="ARBA" id="ARBA00023136"/>
    </source>
</evidence>
<dbReference type="Pfam" id="PF00593">
    <property type="entry name" value="TonB_dep_Rec_b-barrel"/>
    <property type="match status" value="1"/>
</dbReference>
<feature type="domain" description="TonB-dependent receptor-like beta-barrel" evidence="14">
    <location>
        <begin position="308"/>
        <end position="735"/>
    </location>
</feature>
<evidence type="ECO:0000313" key="16">
    <source>
        <dbReference type="EMBL" id="PHZ85487.1"/>
    </source>
</evidence>
<feature type="signal peptide" evidence="13">
    <location>
        <begin position="1"/>
        <end position="37"/>
    </location>
</feature>
<dbReference type="SUPFAM" id="SSF56935">
    <property type="entry name" value="Porins"/>
    <property type="match status" value="1"/>
</dbReference>
<evidence type="ECO:0000259" key="15">
    <source>
        <dbReference type="Pfam" id="PF07715"/>
    </source>
</evidence>
<dbReference type="InterPro" id="IPR012910">
    <property type="entry name" value="Plug_dom"/>
</dbReference>
<dbReference type="PROSITE" id="PS52016">
    <property type="entry name" value="TONB_DEPENDENT_REC_3"/>
    <property type="match status" value="1"/>
</dbReference>
<reference evidence="16 17" key="1">
    <citation type="submission" date="2017-10" db="EMBL/GenBank/DDBJ databases">
        <title>Frigbacter circumglobatus gen. nov. sp. nov., isolated from sediment cultured in situ.</title>
        <authorList>
            <person name="Zhao Z."/>
        </authorList>
    </citation>
    <scope>NUCLEOTIDE SEQUENCE [LARGE SCALE GENOMIC DNA]</scope>
    <source>
        <strain evidence="16 17">ZYL</strain>
    </source>
</reference>
<keyword evidence="13" id="KW-0732">Signal</keyword>
<dbReference type="PANTHER" id="PTHR32552">
    <property type="entry name" value="FERRICHROME IRON RECEPTOR-RELATED"/>
    <property type="match status" value="1"/>
</dbReference>
<accession>A0A2G4YT75</accession>
<dbReference type="RefSeq" id="WP_099471975.1">
    <property type="nucleotide sequence ID" value="NZ_CP041025.1"/>
</dbReference>
<keyword evidence="6" id="KW-0408">Iron</keyword>
<evidence type="ECO:0000256" key="4">
    <source>
        <dbReference type="ARBA" id="ARBA00022496"/>
    </source>
</evidence>
<keyword evidence="8 12" id="KW-0798">TonB box</keyword>
<comment type="similarity">
    <text evidence="11 12">Belongs to the TonB-dependent receptor family.</text>
</comment>
<proteinExistence type="inferred from homology"/>
<dbReference type="Proteomes" id="UP000229730">
    <property type="component" value="Unassembled WGS sequence"/>
</dbReference>
<evidence type="ECO:0000259" key="14">
    <source>
        <dbReference type="Pfam" id="PF00593"/>
    </source>
</evidence>
<dbReference type="FunCoup" id="A0A2G4YT75">
    <property type="interactions" value="131"/>
</dbReference>
<keyword evidence="4" id="KW-0410">Iron transport</keyword>
<feature type="domain" description="TonB-dependent receptor plug" evidence="15">
    <location>
        <begin position="63"/>
        <end position="173"/>
    </location>
</feature>
<dbReference type="CDD" id="cd01347">
    <property type="entry name" value="ligand_gated_channel"/>
    <property type="match status" value="1"/>
</dbReference>